<keyword evidence="2" id="KW-0732">Signal</keyword>
<gene>
    <name evidence="3" type="ORF">HCN44_001556</name>
</gene>
<dbReference type="AlphaFoldDB" id="A0A834XSX2"/>
<feature type="compositionally biased region" description="Low complexity" evidence="1">
    <location>
        <begin position="946"/>
        <end position="959"/>
    </location>
</feature>
<evidence type="ECO:0000256" key="2">
    <source>
        <dbReference type="SAM" id="SignalP"/>
    </source>
</evidence>
<organism evidence="3 4">
    <name type="scientific">Aphidius gifuensis</name>
    <name type="common">Parasitoid wasp</name>
    <dbReference type="NCBI Taxonomy" id="684658"/>
    <lineage>
        <taxon>Eukaryota</taxon>
        <taxon>Metazoa</taxon>
        <taxon>Ecdysozoa</taxon>
        <taxon>Arthropoda</taxon>
        <taxon>Hexapoda</taxon>
        <taxon>Insecta</taxon>
        <taxon>Pterygota</taxon>
        <taxon>Neoptera</taxon>
        <taxon>Endopterygota</taxon>
        <taxon>Hymenoptera</taxon>
        <taxon>Apocrita</taxon>
        <taxon>Ichneumonoidea</taxon>
        <taxon>Braconidae</taxon>
        <taxon>Aphidiinae</taxon>
        <taxon>Aphidius</taxon>
    </lineage>
</organism>
<feature type="region of interest" description="Disordered" evidence="1">
    <location>
        <begin position="926"/>
        <end position="963"/>
    </location>
</feature>
<feature type="compositionally biased region" description="Pro residues" evidence="1">
    <location>
        <begin position="935"/>
        <end position="945"/>
    </location>
</feature>
<dbReference type="Gene3D" id="1.10.287.950">
    <property type="entry name" value="Methyl-accepting chemotaxis protein"/>
    <property type="match status" value="1"/>
</dbReference>
<proteinExistence type="predicted"/>
<dbReference type="SUPFAM" id="SSF58100">
    <property type="entry name" value="Bacterial hemolysins"/>
    <property type="match status" value="1"/>
</dbReference>
<keyword evidence="4" id="KW-1185">Reference proteome</keyword>
<reference evidence="3 4" key="1">
    <citation type="submission" date="2020-08" db="EMBL/GenBank/DDBJ databases">
        <title>Aphidius gifuensis genome sequencing and assembly.</title>
        <authorList>
            <person name="Du Z."/>
        </authorList>
    </citation>
    <scope>NUCLEOTIDE SEQUENCE [LARGE SCALE GENOMIC DNA]</scope>
    <source>
        <strain evidence="3">YNYX2018</strain>
        <tissue evidence="3">Adults</tissue>
    </source>
</reference>
<evidence type="ECO:0000256" key="1">
    <source>
        <dbReference type="SAM" id="MobiDB-lite"/>
    </source>
</evidence>
<accession>A0A834XSX2</accession>
<dbReference type="OrthoDB" id="10553548at2759"/>
<dbReference type="Proteomes" id="UP000639338">
    <property type="component" value="Unassembled WGS sequence"/>
</dbReference>
<sequence>MIWSLCGWFWILIFLNSAGTHGSLKNEQLTSTRSIKYLGNIVICIVFIKLQCLKFCIFKCINILLDGEYYDDIINASNRHFFGGNSGKNHPSHTLIREIYSDIKKIMRTIPGVATNVSETGHEVGELKRLFYGVLEDIRFLKEQVRVIRHQTSHIWQNVSDARRHLNHMSSSVTGIAKYTNSSIENLTEGYKKVRAVVNGVNSTIENLTKGYRKVRADVSGVNSSIENLTESYEKVRADFSGVNANYGNISDDVRVLKRNNHMVEALLPVVNTFVSDTYVKLDKILSDQESIYSTMVNNENAIRNDISRLERKIDGGFTGFGAEVENNNKNLLNRLEYIISQVIDFRGYIEKVCHQHFPGRIKQISHVNKISKNDTRLTPLVNYIKETYNYLQLRNKTPIIGSGGIGGAGQITGIPGIIDNYLGTFGGVGGFALYPESAVNLTSLLRTIAKEPIFADILPSTMTNLSTTTTTTTGSSLLNYIPSFNDVVSGLDSLGIITTTTQASLIDLIDGLDFDQLLSDFTPTDISSTTTTTTTEIPGAFPIIPGFPPGQYQYPLGTVRPAINLSPIPVFPGPQSPTAQPSVPSNYYQTTPSSYYPTASPNYNSPMPSSYYPSTPPPPNYYSTASPNYNSPMPSNYYPPPPPNYYSTASPNYNSPMPSSYYPSMPPNYNSPTPPSYYTPPPNPTTTTKYPGSIQLFTFPPGLRPPNYPSSMPPNYPSSMPPNYPPSMPPNYPSAMYPAQPNQYYTTTQQPMTLPPGKPPAYPIGTYPAYPGADIPSISNIPGGQGYPNPIPTQPTTSRPFVPPLPTSTPYPPTLIEPVIPLGTGSLMGRCACLCPCNCGCPAIPVAPDPPTTLTPVHSWWSSYDGFPTRISKDTCQCLCACPCPRNSTIIPPSSSSSSPLGSISLQNSQYTSRRSTTLSLYEEAMTTDRWPPEPDSPSRPLLPRPNYNNNNNNNDKPCCQDITNDIRGVKEDIRMMTITMRDEIAIVKQSMMSQIDIKFEELKYILADIHHTHLDYHNENKADAEEIKELIKFEFEQSNNALNTFGQHMQHLTANNMISPQQSRHHLIKPRVNRPAWFNDVKKPLHSNWNITTKTMPAMPGNSTNLQTIKT</sequence>
<feature type="chain" id="PRO_5032674432" evidence="2">
    <location>
        <begin position="23"/>
        <end position="1113"/>
    </location>
</feature>
<protein>
    <submittedName>
        <fullName evidence="3">Uncharacterized protein</fullName>
    </submittedName>
</protein>
<comment type="caution">
    <text evidence="3">The sequence shown here is derived from an EMBL/GenBank/DDBJ whole genome shotgun (WGS) entry which is preliminary data.</text>
</comment>
<dbReference type="PRINTS" id="PR01217">
    <property type="entry name" value="PRICHEXTENSN"/>
</dbReference>
<evidence type="ECO:0000313" key="3">
    <source>
        <dbReference type="EMBL" id="KAF7992231.1"/>
    </source>
</evidence>
<evidence type="ECO:0000313" key="4">
    <source>
        <dbReference type="Proteomes" id="UP000639338"/>
    </source>
</evidence>
<name>A0A834XSX2_APHGI</name>
<dbReference type="EMBL" id="JACMRX010000003">
    <property type="protein sequence ID" value="KAF7992231.1"/>
    <property type="molecule type" value="Genomic_DNA"/>
</dbReference>
<feature type="signal peptide" evidence="2">
    <location>
        <begin position="1"/>
        <end position="22"/>
    </location>
</feature>